<comment type="caution">
    <text evidence="2">The sequence shown here is derived from an EMBL/GenBank/DDBJ whole genome shotgun (WGS) entry which is preliminary data.</text>
</comment>
<feature type="compositionally biased region" description="Basic and acidic residues" evidence="1">
    <location>
        <begin position="1"/>
        <end position="11"/>
    </location>
</feature>
<evidence type="ECO:0000256" key="1">
    <source>
        <dbReference type="SAM" id="MobiDB-lite"/>
    </source>
</evidence>
<protein>
    <submittedName>
        <fullName evidence="2">Uncharacterized protein</fullName>
    </submittedName>
</protein>
<name>A0A4C1Z0Y3_EUMVA</name>
<dbReference type="EMBL" id="BGZK01001555">
    <property type="protein sequence ID" value="GBP82246.1"/>
    <property type="molecule type" value="Genomic_DNA"/>
</dbReference>
<reference evidence="2 3" key="1">
    <citation type="journal article" date="2019" name="Commun. Biol.">
        <title>The bagworm genome reveals a unique fibroin gene that provides high tensile strength.</title>
        <authorList>
            <person name="Kono N."/>
            <person name="Nakamura H."/>
            <person name="Ohtoshi R."/>
            <person name="Tomita M."/>
            <person name="Numata K."/>
            <person name="Arakawa K."/>
        </authorList>
    </citation>
    <scope>NUCLEOTIDE SEQUENCE [LARGE SCALE GENOMIC DNA]</scope>
</reference>
<accession>A0A4C1Z0Y3</accession>
<gene>
    <name evidence="2" type="ORF">EVAR_54991_1</name>
</gene>
<evidence type="ECO:0000313" key="3">
    <source>
        <dbReference type="Proteomes" id="UP000299102"/>
    </source>
</evidence>
<dbReference type="Proteomes" id="UP000299102">
    <property type="component" value="Unassembled WGS sequence"/>
</dbReference>
<dbReference type="AlphaFoldDB" id="A0A4C1Z0Y3"/>
<sequence>MRSKRVSEPSESRWSPPLMDTSNPRGVAALLGENSVSNGGDLVEAKDGGGIGHRSSHSVYETLQRKLLLHVRILKALYYTYTRCGSCIHISLSYREAITFNKRVVPMSHYRRTELIKGPGGASGGLYFGRYIFFGGRGGYVRSGEIEPGHDKSVLKGALPRPKIWKQTKSLFETSQGSKTPSPLVGALTAHGGRSPHFVSLPETYHPSVLAGLRCHSSTLLYLWDLHLGFHDSHVANSFKASVMFSAGAGAAARERVVIITHAQLGTRKTGVCDMK</sequence>
<feature type="region of interest" description="Disordered" evidence="1">
    <location>
        <begin position="1"/>
        <end position="21"/>
    </location>
</feature>
<keyword evidence="3" id="KW-1185">Reference proteome</keyword>
<evidence type="ECO:0000313" key="2">
    <source>
        <dbReference type="EMBL" id="GBP82246.1"/>
    </source>
</evidence>
<proteinExistence type="predicted"/>
<organism evidence="2 3">
    <name type="scientific">Eumeta variegata</name>
    <name type="common">Bagworm moth</name>
    <name type="synonym">Eumeta japonica</name>
    <dbReference type="NCBI Taxonomy" id="151549"/>
    <lineage>
        <taxon>Eukaryota</taxon>
        <taxon>Metazoa</taxon>
        <taxon>Ecdysozoa</taxon>
        <taxon>Arthropoda</taxon>
        <taxon>Hexapoda</taxon>
        <taxon>Insecta</taxon>
        <taxon>Pterygota</taxon>
        <taxon>Neoptera</taxon>
        <taxon>Endopterygota</taxon>
        <taxon>Lepidoptera</taxon>
        <taxon>Glossata</taxon>
        <taxon>Ditrysia</taxon>
        <taxon>Tineoidea</taxon>
        <taxon>Psychidae</taxon>
        <taxon>Oiketicinae</taxon>
        <taxon>Eumeta</taxon>
    </lineage>
</organism>